<dbReference type="Proteomes" id="UP000253034">
    <property type="component" value="Unassembled WGS sequence"/>
</dbReference>
<organism evidence="1 2">
    <name type="scientific">Anaerobacterium chartisolvens</name>
    <dbReference type="NCBI Taxonomy" id="1297424"/>
    <lineage>
        <taxon>Bacteria</taxon>
        <taxon>Bacillati</taxon>
        <taxon>Bacillota</taxon>
        <taxon>Clostridia</taxon>
        <taxon>Eubacteriales</taxon>
        <taxon>Oscillospiraceae</taxon>
        <taxon>Anaerobacterium</taxon>
    </lineage>
</organism>
<proteinExistence type="predicted"/>
<protein>
    <submittedName>
        <fullName evidence="1">Uncharacterized protein</fullName>
    </submittedName>
</protein>
<name>A0A369BH39_9FIRM</name>
<gene>
    <name evidence="1" type="ORF">DFR58_10171</name>
</gene>
<keyword evidence="2" id="KW-1185">Reference proteome</keyword>
<dbReference type="AlphaFoldDB" id="A0A369BH39"/>
<accession>A0A369BH39</accession>
<evidence type="ECO:0000313" key="2">
    <source>
        <dbReference type="Proteomes" id="UP000253034"/>
    </source>
</evidence>
<comment type="caution">
    <text evidence="1">The sequence shown here is derived from an EMBL/GenBank/DDBJ whole genome shotgun (WGS) entry which is preliminary data.</text>
</comment>
<dbReference type="EMBL" id="QPJT01000001">
    <property type="protein sequence ID" value="RCX20869.1"/>
    <property type="molecule type" value="Genomic_DNA"/>
</dbReference>
<reference evidence="1 2" key="1">
    <citation type="submission" date="2018-07" db="EMBL/GenBank/DDBJ databases">
        <title>Genomic Encyclopedia of Type Strains, Phase IV (KMG-IV): sequencing the most valuable type-strain genomes for metagenomic binning, comparative biology and taxonomic classification.</title>
        <authorList>
            <person name="Goeker M."/>
        </authorList>
    </citation>
    <scope>NUCLEOTIDE SEQUENCE [LARGE SCALE GENOMIC DNA]</scope>
    <source>
        <strain evidence="1 2">DSM 27016</strain>
    </source>
</reference>
<sequence length="228" mass="22322">MSFAKGNLPSAQDFISLKARVKTEMQRRNGYGDLSTYAGAAYDYAIAPKKGEIPRTEHFNRIRDVQASISDPGMGSVKPGAMLQDMTILEAKQTVFEAKSRSATSGNDCSAMCSGMCVTACTTTCTGTCTGSCTNTCTGTCSGTCSGCSGTCSGGCTGCGSGCSGGCTGCGSGCSGGCTGCGSGCSGSCSGSCTGGCTGCGTDCGSGCFYSCKNSCSGCGSGCSGAVM</sequence>
<evidence type="ECO:0000313" key="1">
    <source>
        <dbReference type="EMBL" id="RCX20869.1"/>
    </source>
</evidence>